<dbReference type="PANTHER" id="PTHR43214">
    <property type="entry name" value="TWO-COMPONENT RESPONSE REGULATOR"/>
    <property type="match status" value="1"/>
</dbReference>
<accession>A0A917N163</accession>
<dbReference type="Proteomes" id="UP000627292">
    <property type="component" value="Unassembled WGS sequence"/>
</dbReference>
<dbReference type="PRINTS" id="PR00038">
    <property type="entry name" value="HTHLUXR"/>
</dbReference>
<dbReference type="InterPro" id="IPR039420">
    <property type="entry name" value="WalR-like"/>
</dbReference>
<dbReference type="SMART" id="SM00448">
    <property type="entry name" value="REC"/>
    <property type="match status" value="1"/>
</dbReference>
<evidence type="ECO:0000256" key="4">
    <source>
        <dbReference type="ARBA" id="ARBA00023163"/>
    </source>
</evidence>
<dbReference type="CDD" id="cd06170">
    <property type="entry name" value="LuxR_C_like"/>
    <property type="match status" value="1"/>
</dbReference>
<dbReference type="Gene3D" id="3.40.50.2300">
    <property type="match status" value="1"/>
</dbReference>
<evidence type="ECO:0000256" key="3">
    <source>
        <dbReference type="ARBA" id="ARBA00023125"/>
    </source>
</evidence>
<dbReference type="InterPro" id="IPR001789">
    <property type="entry name" value="Sig_transdc_resp-reg_receiver"/>
</dbReference>
<dbReference type="InterPro" id="IPR000792">
    <property type="entry name" value="Tscrpt_reg_LuxR_C"/>
</dbReference>
<evidence type="ECO:0000256" key="1">
    <source>
        <dbReference type="ARBA" id="ARBA00022553"/>
    </source>
</evidence>
<dbReference type="GO" id="GO:0003677">
    <property type="term" value="F:DNA binding"/>
    <property type="evidence" value="ECO:0007669"/>
    <property type="project" value="UniProtKB-KW"/>
</dbReference>
<sequence>MITIAIADDHTLLRKALVNLINDFEDCQVVVEAGNGQELIDQLKGRKELPMVAILDVNMPQMDGYATANHLMQHYPTLSTLSLSMLTDEAHVLKMLHAGVKGYILKECDPEELHNAIIYASKGEYFINDLMTVQIGRGIAALNTPNSKHPLAYGDPIPQLTEREIEFLQWSASDFTYKEIADKMRLSPRTVDSYRDTLFEKLQIKSRVGLAIYAIKNKFVNI</sequence>
<dbReference type="PROSITE" id="PS50110">
    <property type="entry name" value="RESPONSE_REGULATORY"/>
    <property type="match status" value="1"/>
</dbReference>
<evidence type="ECO:0000313" key="9">
    <source>
        <dbReference type="Proteomes" id="UP000627292"/>
    </source>
</evidence>
<evidence type="ECO:0000259" key="6">
    <source>
        <dbReference type="PROSITE" id="PS50043"/>
    </source>
</evidence>
<keyword evidence="1 5" id="KW-0597">Phosphoprotein</keyword>
<proteinExistence type="predicted"/>
<dbReference type="SUPFAM" id="SSF46894">
    <property type="entry name" value="C-terminal effector domain of the bipartite response regulators"/>
    <property type="match status" value="1"/>
</dbReference>
<evidence type="ECO:0000256" key="2">
    <source>
        <dbReference type="ARBA" id="ARBA00023015"/>
    </source>
</evidence>
<dbReference type="InterPro" id="IPR011006">
    <property type="entry name" value="CheY-like_superfamily"/>
</dbReference>
<gene>
    <name evidence="8" type="ORF">GCM10011379_57830</name>
</gene>
<keyword evidence="3 8" id="KW-0238">DNA-binding</keyword>
<dbReference type="PANTHER" id="PTHR43214:SF41">
    <property type="entry name" value="NITRATE_NITRITE RESPONSE REGULATOR PROTEIN NARP"/>
    <property type="match status" value="1"/>
</dbReference>
<dbReference type="AlphaFoldDB" id="A0A917N163"/>
<feature type="domain" description="HTH luxR-type" evidence="6">
    <location>
        <begin position="153"/>
        <end position="218"/>
    </location>
</feature>
<feature type="domain" description="Response regulatory" evidence="7">
    <location>
        <begin position="3"/>
        <end position="121"/>
    </location>
</feature>
<reference evidence="8" key="1">
    <citation type="journal article" date="2014" name="Int. J. Syst. Evol. Microbiol.">
        <title>Complete genome sequence of Corynebacterium casei LMG S-19264T (=DSM 44701T), isolated from a smear-ripened cheese.</title>
        <authorList>
            <consortium name="US DOE Joint Genome Institute (JGI-PGF)"/>
            <person name="Walter F."/>
            <person name="Albersmeier A."/>
            <person name="Kalinowski J."/>
            <person name="Ruckert C."/>
        </authorList>
    </citation>
    <scope>NUCLEOTIDE SEQUENCE</scope>
    <source>
        <strain evidence="8">CGMCC 1.15290</strain>
    </source>
</reference>
<dbReference type="PROSITE" id="PS50043">
    <property type="entry name" value="HTH_LUXR_2"/>
    <property type="match status" value="1"/>
</dbReference>
<reference evidence="8" key="2">
    <citation type="submission" date="2020-09" db="EMBL/GenBank/DDBJ databases">
        <authorList>
            <person name="Sun Q."/>
            <person name="Zhou Y."/>
        </authorList>
    </citation>
    <scope>NUCLEOTIDE SEQUENCE</scope>
    <source>
        <strain evidence="8">CGMCC 1.15290</strain>
    </source>
</reference>
<dbReference type="RefSeq" id="WP_188959283.1">
    <property type="nucleotide sequence ID" value="NZ_BMIB01000008.1"/>
</dbReference>
<keyword evidence="9" id="KW-1185">Reference proteome</keyword>
<dbReference type="SMART" id="SM00421">
    <property type="entry name" value="HTH_LUXR"/>
    <property type="match status" value="1"/>
</dbReference>
<dbReference type="GO" id="GO:0006355">
    <property type="term" value="P:regulation of DNA-templated transcription"/>
    <property type="evidence" value="ECO:0007669"/>
    <property type="project" value="InterPro"/>
</dbReference>
<dbReference type="Pfam" id="PF00072">
    <property type="entry name" value="Response_reg"/>
    <property type="match status" value="1"/>
</dbReference>
<organism evidence="8 9">
    <name type="scientific">Filimonas zeae</name>
    <dbReference type="NCBI Taxonomy" id="1737353"/>
    <lineage>
        <taxon>Bacteria</taxon>
        <taxon>Pseudomonadati</taxon>
        <taxon>Bacteroidota</taxon>
        <taxon>Chitinophagia</taxon>
        <taxon>Chitinophagales</taxon>
        <taxon>Chitinophagaceae</taxon>
        <taxon>Filimonas</taxon>
    </lineage>
</organism>
<dbReference type="GO" id="GO:0000160">
    <property type="term" value="P:phosphorelay signal transduction system"/>
    <property type="evidence" value="ECO:0007669"/>
    <property type="project" value="InterPro"/>
</dbReference>
<dbReference type="InterPro" id="IPR058245">
    <property type="entry name" value="NreC/VraR/RcsB-like_REC"/>
</dbReference>
<dbReference type="CDD" id="cd17535">
    <property type="entry name" value="REC_NarL-like"/>
    <property type="match status" value="1"/>
</dbReference>
<keyword evidence="4" id="KW-0804">Transcription</keyword>
<feature type="modified residue" description="4-aspartylphosphate" evidence="5">
    <location>
        <position position="56"/>
    </location>
</feature>
<comment type="caution">
    <text evidence="8">The sequence shown here is derived from an EMBL/GenBank/DDBJ whole genome shotgun (WGS) entry which is preliminary data.</text>
</comment>
<protein>
    <submittedName>
        <fullName evidence="8">DNA-binding response regulator</fullName>
    </submittedName>
</protein>
<evidence type="ECO:0000313" key="8">
    <source>
        <dbReference type="EMBL" id="GGH83038.1"/>
    </source>
</evidence>
<evidence type="ECO:0000256" key="5">
    <source>
        <dbReference type="PROSITE-ProRule" id="PRU00169"/>
    </source>
</evidence>
<evidence type="ECO:0000259" key="7">
    <source>
        <dbReference type="PROSITE" id="PS50110"/>
    </source>
</evidence>
<dbReference type="SUPFAM" id="SSF52172">
    <property type="entry name" value="CheY-like"/>
    <property type="match status" value="1"/>
</dbReference>
<keyword evidence="2" id="KW-0805">Transcription regulation</keyword>
<dbReference type="InterPro" id="IPR016032">
    <property type="entry name" value="Sig_transdc_resp-reg_C-effctor"/>
</dbReference>
<dbReference type="Pfam" id="PF00196">
    <property type="entry name" value="GerE"/>
    <property type="match status" value="1"/>
</dbReference>
<name>A0A917N163_9BACT</name>
<dbReference type="EMBL" id="BMIB01000008">
    <property type="protein sequence ID" value="GGH83038.1"/>
    <property type="molecule type" value="Genomic_DNA"/>
</dbReference>